<dbReference type="InterPro" id="IPR018289">
    <property type="entry name" value="MULE_transposase_dom"/>
</dbReference>
<dbReference type="Pfam" id="PF10551">
    <property type="entry name" value="MULE"/>
    <property type="match status" value="1"/>
</dbReference>
<evidence type="ECO:0000256" key="1">
    <source>
        <dbReference type="ARBA" id="ARBA00022723"/>
    </source>
</evidence>
<dbReference type="AlphaFoldDB" id="A0AAP0RTJ5"/>
<keyword evidence="1" id="KW-0479">Metal-binding</keyword>
<dbReference type="Pfam" id="PF04434">
    <property type="entry name" value="SWIM"/>
    <property type="match status" value="1"/>
</dbReference>
<evidence type="ECO:0000313" key="6">
    <source>
        <dbReference type="EMBL" id="KAK9282077.1"/>
    </source>
</evidence>
<dbReference type="GO" id="GO:0008270">
    <property type="term" value="F:zinc ion binding"/>
    <property type="evidence" value="ECO:0007669"/>
    <property type="project" value="UniProtKB-KW"/>
</dbReference>
<organism evidence="6 7">
    <name type="scientific">Liquidambar formosana</name>
    <name type="common">Formosan gum</name>
    <dbReference type="NCBI Taxonomy" id="63359"/>
    <lineage>
        <taxon>Eukaryota</taxon>
        <taxon>Viridiplantae</taxon>
        <taxon>Streptophyta</taxon>
        <taxon>Embryophyta</taxon>
        <taxon>Tracheophyta</taxon>
        <taxon>Spermatophyta</taxon>
        <taxon>Magnoliopsida</taxon>
        <taxon>eudicotyledons</taxon>
        <taxon>Gunneridae</taxon>
        <taxon>Pentapetalae</taxon>
        <taxon>Saxifragales</taxon>
        <taxon>Altingiaceae</taxon>
        <taxon>Liquidambar</taxon>
    </lineage>
</organism>
<evidence type="ECO:0000256" key="2">
    <source>
        <dbReference type="ARBA" id="ARBA00022771"/>
    </source>
</evidence>
<accession>A0AAP0RTJ5</accession>
<keyword evidence="3" id="KW-0862">Zinc</keyword>
<proteinExistence type="predicted"/>
<evidence type="ECO:0000313" key="7">
    <source>
        <dbReference type="Proteomes" id="UP001415857"/>
    </source>
</evidence>
<gene>
    <name evidence="6" type="ORF">L1049_004989</name>
</gene>
<keyword evidence="7" id="KW-1185">Reference proteome</keyword>
<protein>
    <recommendedName>
        <fullName evidence="5">SWIM-type domain-containing protein</fullName>
    </recommendedName>
</protein>
<name>A0AAP0RTJ5_LIQFO</name>
<dbReference type="PROSITE" id="PS50966">
    <property type="entry name" value="ZF_SWIM"/>
    <property type="match status" value="1"/>
</dbReference>
<keyword evidence="2 4" id="KW-0863">Zinc-finger</keyword>
<dbReference type="PANTHER" id="PTHR31973:SF182">
    <property type="entry name" value="SWIM-TYPE DOMAIN-CONTAINING PROTEIN"/>
    <property type="match status" value="1"/>
</dbReference>
<feature type="domain" description="SWIM-type" evidence="5">
    <location>
        <begin position="381"/>
        <end position="413"/>
    </location>
</feature>
<dbReference type="PANTHER" id="PTHR31973">
    <property type="entry name" value="POLYPROTEIN, PUTATIVE-RELATED"/>
    <property type="match status" value="1"/>
</dbReference>
<evidence type="ECO:0000256" key="3">
    <source>
        <dbReference type="ARBA" id="ARBA00022833"/>
    </source>
</evidence>
<sequence length="502" mass="57082">MVHTHVVRVLAQANCPRASNKLLTSIVKEKLRDTPNFKPREIADEIKRDFGIELKYSQAWRGIEAAKEELQGSYKEAYNQLPWLCEKLVEKNPGSVATLITREDLSFHRLFVAFHASLHGFQNGCRPLLFLDSLTLKSKYPSELLTATALDGNDGIFPVAFAIVNVVNDDGWYWFLEQLKSAFSRIQRITFVADRQMGLRQSISSIFGNSYHGYCLHRLTEDLKEGLKGQYPQEVLRMIIAHFYDAAYATTVDGFKKCVGSIENISQEACEWVLQSEPEHWANALFEGSRYNHIRSDIGGPFYSWVTELPTLPIVQIIDSMHGKMMELIYNCRVDSDQWSTRLIPSLEDKLQKQIIGASSLQVLFAPSNCFEVRDGLSAINVVDIDRWDCSCREWQITGFPCLHAVAVLQRIGRNIYDCCSKYFMTEAFQLTYSESINSIPMADRPVHKESSPVQVHPPRLCCPSGPPKKRRIRSKGMVKRPLHCSRCKGAGHNRATCHIQS</sequence>
<reference evidence="6 7" key="1">
    <citation type="journal article" date="2024" name="Plant J.">
        <title>Genome sequences and population genomics reveal climatic adaptation and genomic divergence between two closely related sweetgum species.</title>
        <authorList>
            <person name="Xu W.Q."/>
            <person name="Ren C.Q."/>
            <person name="Zhang X.Y."/>
            <person name="Comes H.P."/>
            <person name="Liu X.H."/>
            <person name="Li Y.G."/>
            <person name="Kettle C.J."/>
            <person name="Jalonen R."/>
            <person name="Gaisberger H."/>
            <person name="Ma Y.Z."/>
            <person name="Qiu Y.X."/>
        </authorList>
    </citation>
    <scope>NUCLEOTIDE SEQUENCE [LARGE SCALE GENOMIC DNA]</scope>
    <source>
        <strain evidence="6">Hangzhou</strain>
    </source>
</reference>
<dbReference type="EMBL" id="JBBPBK010000007">
    <property type="protein sequence ID" value="KAK9282077.1"/>
    <property type="molecule type" value="Genomic_DNA"/>
</dbReference>
<dbReference type="InterPro" id="IPR006564">
    <property type="entry name" value="Znf_PMZ"/>
</dbReference>
<dbReference type="SMART" id="SM00575">
    <property type="entry name" value="ZnF_PMZ"/>
    <property type="match status" value="1"/>
</dbReference>
<evidence type="ECO:0000259" key="5">
    <source>
        <dbReference type="PROSITE" id="PS50966"/>
    </source>
</evidence>
<evidence type="ECO:0000256" key="4">
    <source>
        <dbReference type="PROSITE-ProRule" id="PRU00325"/>
    </source>
</evidence>
<dbReference type="Proteomes" id="UP001415857">
    <property type="component" value="Unassembled WGS sequence"/>
</dbReference>
<dbReference type="InterPro" id="IPR007527">
    <property type="entry name" value="Znf_SWIM"/>
</dbReference>
<comment type="caution">
    <text evidence="6">The sequence shown here is derived from an EMBL/GenBank/DDBJ whole genome shotgun (WGS) entry which is preliminary data.</text>
</comment>